<sequence length="76" mass="9230">KIWLHDRYACHILAHGIFFKAPIHNQACCGQFVSFYDKFLYKLMENYERVLWKSTITYYVSLLSSHLHYYMTSCRK</sequence>
<reference evidence="1" key="1">
    <citation type="journal article" date="2013" name="BMC Genomics">
        <title>Unscrambling butterfly oogenesis.</title>
        <authorList>
            <person name="Carter J.M."/>
            <person name="Baker S.C."/>
            <person name="Pink R."/>
            <person name="Carter D.R."/>
            <person name="Collins A."/>
            <person name="Tomlin J."/>
            <person name="Gibbs M."/>
            <person name="Breuker C.J."/>
        </authorList>
    </citation>
    <scope>NUCLEOTIDE SEQUENCE</scope>
    <source>
        <tissue evidence="1">Ovary</tissue>
    </source>
</reference>
<reference evidence="1" key="2">
    <citation type="submission" date="2013-05" db="EMBL/GenBank/DDBJ databases">
        <authorList>
            <person name="Carter J.-M."/>
            <person name="Baker S.C."/>
            <person name="Pink R."/>
            <person name="Carter D.R.F."/>
            <person name="Collins A."/>
            <person name="Tomlin J."/>
            <person name="Gibbs M."/>
            <person name="Breuker C.J."/>
        </authorList>
    </citation>
    <scope>NUCLEOTIDE SEQUENCE</scope>
    <source>
        <tissue evidence="1">Ovary</tissue>
    </source>
</reference>
<organism evidence="1">
    <name type="scientific">Pararge aegeria</name>
    <name type="common">speckled wood butterfly</name>
    <dbReference type="NCBI Taxonomy" id="116150"/>
    <lineage>
        <taxon>Eukaryota</taxon>
        <taxon>Metazoa</taxon>
        <taxon>Ecdysozoa</taxon>
        <taxon>Arthropoda</taxon>
        <taxon>Hexapoda</taxon>
        <taxon>Insecta</taxon>
        <taxon>Pterygota</taxon>
        <taxon>Neoptera</taxon>
        <taxon>Endopterygota</taxon>
        <taxon>Lepidoptera</taxon>
        <taxon>Glossata</taxon>
        <taxon>Ditrysia</taxon>
        <taxon>Papilionoidea</taxon>
        <taxon>Nymphalidae</taxon>
        <taxon>Satyrinae</taxon>
        <taxon>Satyrini</taxon>
        <taxon>Parargina</taxon>
        <taxon>Pararge</taxon>
    </lineage>
</organism>
<protein>
    <submittedName>
        <fullName evidence="1">Uncharacterized protein</fullName>
    </submittedName>
</protein>
<dbReference type="EMBL" id="GAIX01012493">
    <property type="protein sequence ID" value="JAA80067.1"/>
    <property type="molecule type" value="Transcribed_RNA"/>
</dbReference>
<evidence type="ECO:0000313" key="1">
    <source>
        <dbReference type="EMBL" id="JAA80067.1"/>
    </source>
</evidence>
<feature type="non-terminal residue" evidence="1">
    <location>
        <position position="1"/>
    </location>
</feature>
<proteinExistence type="predicted"/>
<dbReference type="AlphaFoldDB" id="S4PT82"/>
<name>S4PT82_9NEOP</name>
<accession>S4PT82</accession>